<evidence type="ECO:0000256" key="1">
    <source>
        <dbReference type="SAM" id="Phobius"/>
    </source>
</evidence>
<feature type="transmembrane region" description="Helical" evidence="1">
    <location>
        <begin position="71"/>
        <end position="92"/>
    </location>
</feature>
<dbReference type="Proteomes" id="UP000294930">
    <property type="component" value="Unassembled WGS sequence"/>
</dbReference>
<name>A0ABY2G3K0_9FLAO</name>
<reference evidence="2 3" key="1">
    <citation type="submission" date="2019-03" db="EMBL/GenBank/DDBJ databases">
        <title>Genomic Encyclopedia of Type Strains, Phase III (KMG-III): the genomes of soil and plant-associated and newly described type strains.</title>
        <authorList>
            <person name="Whitman W."/>
        </authorList>
    </citation>
    <scope>NUCLEOTIDE SEQUENCE [LARGE SCALE GENOMIC DNA]</scope>
    <source>
        <strain evidence="2 3">CGMCC 1.10957</strain>
    </source>
</reference>
<evidence type="ECO:0000313" key="2">
    <source>
        <dbReference type="EMBL" id="TDY11346.1"/>
    </source>
</evidence>
<dbReference type="RefSeq" id="WP_134200168.1">
    <property type="nucleotide sequence ID" value="NZ_SOQZ01000004.1"/>
</dbReference>
<sequence length="130" mass="14617">MICNRLLSIICAIIVWVLGVSFYLTSFYINILENPERQANIILALSIVPNACLGTYLFYKKGQMKPSTLALIFVLIAVLLDALITVPVFIIPEEGSYSSFFSDPVFYAIAVELYFIVFYFGSHLTKNKTS</sequence>
<feature type="transmembrane region" description="Helical" evidence="1">
    <location>
        <begin position="104"/>
        <end position="121"/>
    </location>
</feature>
<organism evidence="2 3">
    <name type="scientific">Meridianimaribacter flavus</name>
    <dbReference type="NCBI Taxonomy" id="571115"/>
    <lineage>
        <taxon>Bacteria</taxon>
        <taxon>Pseudomonadati</taxon>
        <taxon>Bacteroidota</taxon>
        <taxon>Flavobacteriia</taxon>
        <taxon>Flavobacteriales</taxon>
        <taxon>Flavobacteriaceae</taxon>
        <taxon>Meridianimaribacter</taxon>
    </lineage>
</organism>
<protein>
    <submittedName>
        <fullName evidence="2">Uncharacterized protein</fullName>
    </submittedName>
</protein>
<keyword evidence="1" id="KW-1133">Transmembrane helix</keyword>
<feature type="transmembrane region" description="Helical" evidence="1">
    <location>
        <begin position="41"/>
        <end position="59"/>
    </location>
</feature>
<keyword evidence="1" id="KW-0812">Transmembrane</keyword>
<keyword evidence="3" id="KW-1185">Reference proteome</keyword>
<accession>A0ABY2G3K0</accession>
<evidence type="ECO:0000313" key="3">
    <source>
        <dbReference type="Proteomes" id="UP000294930"/>
    </source>
</evidence>
<comment type="caution">
    <text evidence="2">The sequence shown here is derived from an EMBL/GenBank/DDBJ whole genome shotgun (WGS) entry which is preliminary data.</text>
</comment>
<keyword evidence="1" id="KW-0472">Membrane</keyword>
<dbReference type="EMBL" id="SOQZ01000004">
    <property type="protein sequence ID" value="TDY11346.1"/>
    <property type="molecule type" value="Genomic_DNA"/>
</dbReference>
<feature type="transmembrane region" description="Helical" evidence="1">
    <location>
        <begin position="7"/>
        <end position="29"/>
    </location>
</feature>
<gene>
    <name evidence="2" type="ORF">A8975_1983</name>
</gene>
<proteinExistence type="predicted"/>